<proteinExistence type="predicted"/>
<reference evidence="1" key="2">
    <citation type="submission" date="2021-01" db="UniProtKB">
        <authorList>
            <consortium name="EnsemblPlants"/>
        </authorList>
    </citation>
    <scope>IDENTIFICATION</scope>
</reference>
<sequence length="318" mass="36340">MSFIPLFTVSQTKPNLLTQQDTQTEVPTSNVPLKRKFTEPWNFGKPTQTCESCGAILWYEERNVKSRRPSQPKFSLCCVEGEIYLPLLKRAPPVLEELLNYVGPSFVHFHDNCRRYNAMFAITSMGGKVDKTVNDGNGPYVFMLNGQDHHLIGSLLPVEGSEPKFAQLYIFDTENEVQHRIRSISSDKENDGIDPKIVNSLIHMLDENNALVKVFRMARDRYTECNTTNVRLHLINCCTNRSSQYNLPTTFEVAGLIVGDFDCNDRYRDIIVEDRDTWEALASKMPENASTTCCRNHPISNFKLSSMLKNWNGTLETR</sequence>
<accession>A0A7N2LQ56</accession>
<dbReference type="Proteomes" id="UP000594261">
    <property type="component" value="Chromosome 5"/>
</dbReference>
<name>A0A7N2LQ56_QUELO</name>
<evidence type="ECO:0008006" key="3">
    <source>
        <dbReference type="Google" id="ProtNLM"/>
    </source>
</evidence>
<dbReference type="PANTHER" id="PTHR45786:SF74">
    <property type="entry name" value="ATP-DEPENDENT DNA HELICASE"/>
    <property type="match status" value="1"/>
</dbReference>
<reference evidence="1 2" key="1">
    <citation type="journal article" date="2016" name="G3 (Bethesda)">
        <title>First Draft Assembly and Annotation of the Genome of a California Endemic Oak Quercus lobata Nee (Fagaceae).</title>
        <authorList>
            <person name="Sork V.L."/>
            <person name="Fitz-Gibbon S.T."/>
            <person name="Puiu D."/>
            <person name="Crepeau M."/>
            <person name="Gugger P.F."/>
            <person name="Sherman R."/>
            <person name="Stevens K."/>
            <person name="Langley C.H."/>
            <person name="Pellegrini M."/>
            <person name="Salzberg S.L."/>
        </authorList>
    </citation>
    <scope>NUCLEOTIDE SEQUENCE [LARGE SCALE GENOMIC DNA]</scope>
    <source>
        <strain evidence="1 2">cv. SW786</strain>
    </source>
</reference>
<evidence type="ECO:0000313" key="1">
    <source>
        <dbReference type="EnsemblPlants" id="QL05p058503:mrna"/>
    </source>
</evidence>
<evidence type="ECO:0000313" key="2">
    <source>
        <dbReference type="Proteomes" id="UP000594261"/>
    </source>
</evidence>
<dbReference type="AlphaFoldDB" id="A0A7N2LQ56"/>
<dbReference type="EMBL" id="LRBV02000005">
    <property type="status" value="NOT_ANNOTATED_CDS"/>
    <property type="molecule type" value="Genomic_DNA"/>
</dbReference>
<organism evidence="1 2">
    <name type="scientific">Quercus lobata</name>
    <name type="common">Valley oak</name>
    <dbReference type="NCBI Taxonomy" id="97700"/>
    <lineage>
        <taxon>Eukaryota</taxon>
        <taxon>Viridiplantae</taxon>
        <taxon>Streptophyta</taxon>
        <taxon>Embryophyta</taxon>
        <taxon>Tracheophyta</taxon>
        <taxon>Spermatophyta</taxon>
        <taxon>Magnoliopsida</taxon>
        <taxon>eudicotyledons</taxon>
        <taxon>Gunneridae</taxon>
        <taxon>Pentapetalae</taxon>
        <taxon>rosids</taxon>
        <taxon>fabids</taxon>
        <taxon>Fagales</taxon>
        <taxon>Fagaceae</taxon>
        <taxon>Quercus</taxon>
    </lineage>
</organism>
<dbReference type="OMA" id="CANIRYF"/>
<dbReference type="EnsemblPlants" id="QL05p058503:mrna">
    <property type="protein sequence ID" value="QL05p058503:mrna"/>
    <property type="gene ID" value="QL05p058503"/>
</dbReference>
<dbReference type="PANTHER" id="PTHR45786">
    <property type="entry name" value="DNA BINDING PROTEIN-LIKE"/>
    <property type="match status" value="1"/>
</dbReference>
<dbReference type="InParanoid" id="A0A7N2LQ56"/>
<protein>
    <recommendedName>
        <fullName evidence="3">Helitron helicase-like domain-containing protein</fullName>
    </recommendedName>
</protein>
<keyword evidence="2" id="KW-1185">Reference proteome</keyword>
<dbReference type="Gramene" id="QL05p058503:mrna">
    <property type="protein sequence ID" value="QL05p058503:mrna"/>
    <property type="gene ID" value="QL05p058503"/>
</dbReference>